<reference evidence="1" key="2">
    <citation type="submission" date="2020-12" db="EMBL/GenBank/DDBJ databases">
        <authorList>
            <person name="Kanost M."/>
        </authorList>
    </citation>
    <scope>NUCLEOTIDE SEQUENCE</scope>
</reference>
<reference evidence="1" key="1">
    <citation type="journal article" date="2016" name="Insect Biochem. Mol. Biol.">
        <title>Multifaceted biological insights from a draft genome sequence of the tobacco hornworm moth, Manduca sexta.</title>
        <authorList>
            <person name="Kanost M.R."/>
            <person name="Arrese E.L."/>
            <person name="Cao X."/>
            <person name="Chen Y.R."/>
            <person name="Chellapilla S."/>
            <person name="Goldsmith M.R."/>
            <person name="Grosse-Wilde E."/>
            <person name="Heckel D.G."/>
            <person name="Herndon N."/>
            <person name="Jiang H."/>
            <person name="Papanicolaou A."/>
            <person name="Qu J."/>
            <person name="Soulages J.L."/>
            <person name="Vogel H."/>
            <person name="Walters J."/>
            <person name="Waterhouse R.M."/>
            <person name="Ahn S.J."/>
            <person name="Almeida F.C."/>
            <person name="An C."/>
            <person name="Aqrawi P."/>
            <person name="Bretschneider A."/>
            <person name="Bryant W.B."/>
            <person name="Bucks S."/>
            <person name="Chao H."/>
            <person name="Chevignon G."/>
            <person name="Christen J.M."/>
            <person name="Clarke D.F."/>
            <person name="Dittmer N.T."/>
            <person name="Ferguson L.C.F."/>
            <person name="Garavelou S."/>
            <person name="Gordon K.H.J."/>
            <person name="Gunaratna R.T."/>
            <person name="Han Y."/>
            <person name="Hauser F."/>
            <person name="He Y."/>
            <person name="Heidel-Fischer H."/>
            <person name="Hirsh A."/>
            <person name="Hu Y."/>
            <person name="Jiang H."/>
            <person name="Kalra D."/>
            <person name="Klinner C."/>
            <person name="Konig C."/>
            <person name="Kovar C."/>
            <person name="Kroll A.R."/>
            <person name="Kuwar S.S."/>
            <person name="Lee S.L."/>
            <person name="Lehman R."/>
            <person name="Li K."/>
            <person name="Li Z."/>
            <person name="Liang H."/>
            <person name="Lovelace S."/>
            <person name="Lu Z."/>
            <person name="Mansfield J.H."/>
            <person name="McCulloch K.J."/>
            <person name="Mathew T."/>
            <person name="Morton B."/>
            <person name="Muzny D.M."/>
            <person name="Neunemann D."/>
            <person name="Ongeri F."/>
            <person name="Pauchet Y."/>
            <person name="Pu L.L."/>
            <person name="Pyrousis I."/>
            <person name="Rao X.J."/>
            <person name="Redding A."/>
            <person name="Roesel C."/>
            <person name="Sanchez-Gracia A."/>
            <person name="Schaack S."/>
            <person name="Shukla A."/>
            <person name="Tetreau G."/>
            <person name="Wang Y."/>
            <person name="Xiong G.H."/>
            <person name="Traut W."/>
            <person name="Walsh T.K."/>
            <person name="Worley K.C."/>
            <person name="Wu D."/>
            <person name="Wu W."/>
            <person name="Wu Y.Q."/>
            <person name="Zhang X."/>
            <person name="Zou Z."/>
            <person name="Zucker H."/>
            <person name="Briscoe A.D."/>
            <person name="Burmester T."/>
            <person name="Clem R.J."/>
            <person name="Feyereisen R."/>
            <person name="Grimmelikhuijzen C.J.P."/>
            <person name="Hamodrakas S.J."/>
            <person name="Hansson B.S."/>
            <person name="Huguet E."/>
            <person name="Jermiin L.S."/>
            <person name="Lan Q."/>
            <person name="Lehman H.K."/>
            <person name="Lorenzen M."/>
            <person name="Merzendorfer H."/>
            <person name="Michalopoulos I."/>
            <person name="Morton D.B."/>
            <person name="Muthukrishnan S."/>
            <person name="Oakeshott J.G."/>
            <person name="Palmer W."/>
            <person name="Park Y."/>
            <person name="Passarelli A.L."/>
            <person name="Rozas J."/>
            <person name="Schwartz L.M."/>
            <person name="Smith W."/>
            <person name="Southgate A."/>
            <person name="Vilcinskas A."/>
            <person name="Vogt R."/>
            <person name="Wang P."/>
            <person name="Werren J."/>
            <person name="Yu X.Q."/>
            <person name="Zhou J.J."/>
            <person name="Brown S.J."/>
            <person name="Scherer S.E."/>
            <person name="Richards S."/>
            <person name="Blissard G.W."/>
        </authorList>
    </citation>
    <scope>NUCLEOTIDE SEQUENCE</scope>
</reference>
<dbReference type="AlphaFoldDB" id="A0A921ZBZ0"/>
<comment type="caution">
    <text evidence="1">The sequence shown here is derived from an EMBL/GenBank/DDBJ whole genome shotgun (WGS) entry which is preliminary data.</text>
</comment>
<proteinExistence type="predicted"/>
<gene>
    <name evidence="1" type="ORF">O3G_MSEX008833</name>
</gene>
<keyword evidence="2" id="KW-1185">Reference proteome</keyword>
<evidence type="ECO:0000313" key="2">
    <source>
        <dbReference type="Proteomes" id="UP000791440"/>
    </source>
</evidence>
<dbReference type="Proteomes" id="UP000791440">
    <property type="component" value="Unassembled WGS sequence"/>
</dbReference>
<protein>
    <submittedName>
        <fullName evidence="1">Uncharacterized protein</fullName>
    </submittedName>
</protein>
<dbReference type="EMBL" id="JH668473">
    <property type="protein sequence ID" value="KAG6454720.1"/>
    <property type="molecule type" value="Genomic_DNA"/>
</dbReference>
<organism evidence="1 2">
    <name type="scientific">Manduca sexta</name>
    <name type="common">Tobacco hawkmoth</name>
    <name type="synonym">Tobacco hornworm</name>
    <dbReference type="NCBI Taxonomy" id="7130"/>
    <lineage>
        <taxon>Eukaryota</taxon>
        <taxon>Metazoa</taxon>
        <taxon>Ecdysozoa</taxon>
        <taxon>Arthropoda</taxon>
        <taxon>Hexapoda</taxon>
        <taxon>Insecta</taxon>
        <taxon>Pterygota</taxon>
        <taxon>Neoptera</taxon>
        <taxon>Endopterygota</taxon>
        <taxon>Lepidoptera</taxon>
        <taxon>Glossata</taxon>
        <taxon>Ditrysia</taxon>
        <taxon>Bombycoidea</taxon>
        <taxon>Sphingidae</taxon>
        <taxon>Sphinginae</taxon>
        <taxon>Sphingini</taxon>
        <taxon>Manduca</taxon>
    </lineage>
</organism>
<accession>A0A921ZBZ0</accession>
<sequence length="128" mass="14119">MEIGNLHNIITRIFKVKKESNISSCCNIRSDIAIFCAIKSYVRKVCGVTRPREWRSRMDCDVSLTEMICRVPLTTSSRCYLRARHQPPAVCSCDPGDGERVTPEGGCCAGAAVESIIARRAVSGLLLK</sequence>
<evidence type="ECO:0000313" key="1">
    <source>
        <dbReference type="EMBL" id="KAG6454720.1"/>
    </source>
</evidence>
<name>A0A921ZBZ0_MANSE</name>